<proteinExistence type="predicted"/>
<keyword evidence="3" id="KW-1185">Reference proteome</keyword>
<protein>
    <submittedName>
        <fullName evidence="2">Uncharacterized protein</fullName>
    </submittedName>
</protein>
<dbReference type="EMBL" id="QLLO01000014">
    <property type="protein sequence ID" value="RAJ11759.1"/>
    <property type="molecule type" value="Genomic_DNA"/>
</dbReference>
<gene>
    <name evidence="2" type="ORF">LY08_02689</name>
</gene>
<accession>A0A327R4M0</accession>
<keyword evidence="1" id="KW-0472">Membrane</keyword>
<dbReference type="Proteomes" id="UP000248703">
    <property type="component" value="Unassembled WGS sequence"/>
</dbReference>
<evidence type="ECO:0000313" key="3">
    <source>
        <dbReference type="Proteomes" id="UP000248703"/>
    </source>
</evidence>
<comment type="caution">
    <text evidence="2">The sequence shown here is derived from an EMBL/GenBank/DDBJ whole genome shotgun (WGS) entry which is preliminary data.</text>
</comment>
<keyword evidence="1" id="KW-0812">Transmembrane</keyword>
<name>A0A327R4M0_9FLAO</name>
<sequence length="152" mass="17438">MEKNDLAWNLYLSEREFIKHHENQRTTASNILAAIAAGLIVALGTDELSIEISILISFLLAVMGFFGYVFCGKLYALIMLHAGRSYEYLKILDTNYKEIDVVAIKKLAKTKNKERFKRFGKLGLNTIWRTFHLFICLTGVGLFIFHTIKLFI</sequence>
<evidence type="ECO:0000313" key="2">
    <source>
        <dbReference type="EMBL" id="RAJ11759.1"/>
    </source>
</evidence>
<reference evidence="2 3" key="1">
    <citation type="submission" date="2018-06" db="EMBL/GenBank/DDBJ databases">
        <title>Genomic Encyclopedia of Archaeal and Bacterial Type Strains, Phase II (KMG-II): from individual species to whole genera.</title>
        <authorList>
            <person name="Goeker M."/>
        </authorList>
    </citation>
    <scope>NUCLEOTIDE SEQUENCE [LARGE SCALE GENOMIC DNA]</scope>
    <source>
        <strain evidence="2 3">DSM 24464</strain>
    </source>
</reference>
<feature type="transmembrane region" description="Helical" evidence="1">
    <location>
        <begin position="50"/>
        <end position="71"/>
    </location>
</feature>
<feature type="transmembrane region" description="Helical" evidence="1">
    <location>
        <begin position="127"/>
        <end position="148"/>
    </location>
</feature>
<feature type="transmembrane region" description="Helical" evidence="1">
    <location>
        <begin position="27"/>
        <end position="44"/>
    </location>
</feature>
<dbReference type="OrthoDB" id="1428553at2"/>
<dbReference type="RefSeq" id="WP_111660926.1">
    <property type="nucleotide sequence ID" value="NZ_QLLO01000014.1"/>
</dbReference>
<dbReference type="AlphaFoldDB" id="A0A327R4M0"/>
<evidence type="ECO:0000256" key="1">
    <source>
        <dbReference type="SAM" id="Phobius"/>
    </source>
</evidence>
<organism evidence="2 3">
    <name type="scientific">Olleya aquimaris</name>
    <dbReference type="NCBI Taxonomy" id="639310"/>
    <lineage>
        <taxon>Bacteria</taxon>
        <taxon>Pseudomonadati</taxon>
        <taxon>Bacteroidota</taxon>
        <taxon>Flavobacteriia</taxon>
        <taxon>Flavobacteriales</taxon>
        <taxon>Flavobacteriaceae</taxon>
    </lineage>
</organism>
<keyword evidence="1" id="KW-1133">Transmembrane helix</keyword>